<dbReference type="EMBL" id="CP070496">
    <property type="protein sequence ID" value="QSB06503.1"/>
    <property type="molecule type" value="Genomic_DNA"/>
</dbReference>
<sequence length="513" mass="55813">MTVIAALVAVMLSATVGYYMWPKNTNELGEKLATDLKNFQSDNGLFAEATALAARPDSTATYYLTATLQLLDEPVAKLNPTGLQESPTAIHDPDPLWEAWYSAALTEASPPSGVPVPTSTWECPDEQCELLNAVATLELHIAAGEPATTALIDSISSLLSSMESPFSWARGYQALMAANADLPAIPPAILDKEFSDIDDLVGLMDLWGWLWLVAELDAKVDAQDISIYPLDPSDANDIEIFYFVSVFALLDREVPGHEDIVTYIDSRYDPNAEAYTERIHTIGTLRETYFAASLMHAVEGTDLLFDEDTVEAIKTNIHQMLEKGDTSAAAYGAATLNLLGESDYKFTDDALGLVTETLNSPWSADMLPHLMEAVSLYYQLGGSDLPSVTIMPFDVTDEETTYYAHLAVAAAPLTTDPEATREAFLKEIDSLRDLEHLDTTGWTLREIAALHAAYGTIADINEADRALAATVEPYKQCDNAKVMLRATLDMSGCSLSATYYGMNSGLIDMHGEG</sequence>
<gene>
    <name evidence="1" type="ORF">JQS30_06260</name>
</gene>
<protein>
    <submittedName>
        <fullName evidence="1">Uncharacterized protein</fullName>
    </submittedName>
</protein>
<organism evidence="1 2">
    <name type="scientific">Natronoglycomyces albus</name>
    <dbReference type="NCBI Taxonomy" id="2811108"/>
    <lineage>
        <taxon>Bacteria</taxon>
        <taxon>Bacillati</taxon>
        <taxon>Actinomycetota</taxon>
        <taxon>Actinomycetes</taxon>
        <taxon>Glycomycetales</taxon>
        <taxon>Glycomycetaceae</taxon>
        <taxon>Natronoglycomyces</taxon>
    </lineage>
</organism>
<proteinExistence type="predicted"/>
<dbReference type="Proteomes" id="UP000662939">
    <property type="component" value="Chromosome"/>
</dbReference>
<dbReference type="AlphaFoldDB" id="A0A895XSM3"/>
<dbReference type="KEGG" id="nav:JQS30_06260"/>
<accession>A0A895XSM3</accession>
<reference evidence="1" key="1">
    <citation type="submission" date="2021-02" db="EMBL/GenBank/DDBJ databases">
        <title>Natronoglycomyces albus gen. nov., sp. nov, a haloalkaliphilic actinobacterium from a soda solonchak soil.</title>
        <authorList>
            <person name="Sorokin D.Y."/>
            <person name="Khijniak T.V."/>
            <person name="Zakharycheva A.P."/>
            <person name="Boueva O.V."/>
            <person name="Ariskina E.V."/>
            <person name="Hahnke R.L."/>
            <person name="Bunk B."/>
            <person name="Sproer C."/>
            <person name="Schumann P."/>
            <person name="Evtushenko L.I."/>
            <person name="Kublanov I.V."/>
        </authorList>
    </citation>
    <scope>NUCLEOTIDE SEQUENCE</scope>
    <source>
        <strain evidence="1">DSM 106290</strain>
    </source>
</reference>
<evidence type="ECO:0000313" key="1">
    <source>
        <dbReference type="EMBL" id="QSB06503.1"/>
    </source>
</evidence>
<dbReference type="RefSeq" id="WP_213172514.1">
    <property type="nucleotide sequence ID" value="NZ_CP070496.1"/>
</dbReference>
<evidence type="ECO:0000313" key="2">
    <source>
        <dbReference type="Proteomes" id="UP000662939"/>
    </source>
</evidence>
<name>A0A895XSM3_9ACTN</name>
<keyword evidence="2" id="KW-1185">Reference proteome</keyword>